<name>A0ABV2EJM4_9CAUL</name>
<proteinExistence type="predicted"/>
<dbReference type="RefSeq" id="WP_354297755.1">
    <property type="nucleotide sequence ID" value="NZ_JBEPLU010000002.1"/>
</dbReference>
<reference evidence="2 3" key="1">
    <citation type="submission" date="2024-06" db="EMBL/GenBank/DDBJ databases">
        <title>Genomic Encyclopedia of Type Strains, Phase IV (KMG-IV): sequencing the most valuable type-strain genomes for metagenomic binning, comparative biology and taxonomic classification.</title>
        <authorList>
            <person name="Goeker M."/>
        </authorList>
    </citation>
    <scope>NUCLEOTIDE SEQUENCE [LARGE SCALE GENOMIC DNA]</scope>
    <source>
        <strain evidence="2 3">DSM 17809</strain>
    </source>
</reference>
<dbReference type="EMBL" id="JBEPLU010000002">
    <property type="protein sequence ID" value="MET3527258.1"/>
    <property type="molecule type" value="Genomic_DNA"/>
</dbReference>
<evidence type="ECO:0000256" key="1">
    <source>
        <dbReference type="SAM" id="Coils"/>
    </source>
</evidence>
<keyword evidence="3" id="KW-1185">Reference proteome</keyword>
<comment type="caution">
    <text evidence="2">The sequence shown here is derived from an EMBL/GenBank/DDBJ whole genome shotgun (WGS) entry which is preliminary data.</text>
</comment>
<protein>
    <submittedName>
        <fullName evidence="2">Uncharacterized protein</fullName>
    </submittedName>
</protein>
<feature type="coiled-coil region" evidence="1">
    <location>
        <begin position="75"/>
        <end position="102"/>
    </location>
</feature>
<accession>A0ABV2EJM4</accession>
<organism evidence="2 3">
    <name type="scientific">Phenylobacterium koreense</name>
    <dbReference type="NCBI Taxonomy" id="266125"/>
    <lineage>
        <taxon>Bacteria</taxon>
        <taxon>Pseudomonadati</taxon>
        <taxon>Pseudomonadota</taxon>
        <taxon>Alphaproteobacteria</taxon>
        <taxon>Caulobacterales</taxon>
        <taxon>Caulobacteraceae</taxon>
        <taxon>Phenylobacterium</taxon>
    </lineage>
</organism>
<gene>
    <name evidence="2" type="ORF">ABID41_002376</name>
</gene>
<dbReference type="Proteomes" id="UP001549110">
    <property type="component" value="Unassembled WGS sequence"/>
</dbReference>
<evidence type="ECO:0000313" key="2">
    <source>
        <dbReference type="EMBL" id="MET3527258.1"/>
    </source>
</evidence>
<keyword evidence="1" id="KW-0175">Coiled coil</keyword>
<sequence length="180" mass="19806">MSLNHQATSAVGFMVWCPERGMPSYVHDTFAAALAEAERLKRANRGHRFFVMAPVTNAGSVAYASAVSIGLTAGREEAHADVVNADARADRARDEAHELRIALDRLQPFADNAEDFQAIVADCQCWFDGFAGAQSGRESYERSHLPSRDKLTALNAAFQAVLRARPVRTGRDEFDDHIPF</sequence>
<evidence type="ECO:0000313" key="3">
    <source>
        <dbReference type="Proteomes" id="UP001549110"/>
    </source>
</evidence>